<dbReference type="Gene3D" id="3.40.50.1000">
    <property type="entry name" value="HAD superfamily/HAD-like"/>
    <property type="match status" value="1"/>
</dbReference>
<dbReference type="EMBL" id="BMGC01000002">
    <property type="protein sequence ID" value="GGB18533.1"/>
    <property type="molecule type" value="Genomic_DNA"/>
</dbReference>
<name>A0A916SUG8_9ACTN</name>
<reference evidence="1" key="1">
    <citation type="journal article" date="2014" name="Int. J. Syst. Evol. Microbiol.">
        <title>Complete genome sequence of Corynebacterium casei LMG S-19264T (=DSM 44701T), isolated from a smear-ripened cheese.</title>
        <authorList>
            <consortium name="US DOE Joint Genome Institute (JGI-PGF)"/>
            <person name="Walter F."/>
            <person name="Albersmeier A."/>
            <person name="Kalinowski J."/>
            <person name="Ruckert C."/>
        </authorList>
    </citation>
    <scope>NUCLEOTIDE SEQUENCE</scope>
    <source>
        <strain evidence="1">CGMCC 1.12827</strain>
    </source>
</reference>
<evidence type="ECO:0000313" key="2">
    <source>
        <dbReference type="Proteomes" id="UP000621454"/>
    </source>
</evidence>
<dbReference type="GO" id="GO:0005829">
    <property type="term" value="C:cytosol"/>
    <property type="evidence" value="ECO:0007669"/>
    <property type="project" value="TreeGrafter"/>
</dbReference>
<proteinExistence type="predicted"/>
<dbReference type="InterPro" id="IPR050155">
    <property type="entry name" value="HAD-like_hydrolase_sf"/>
</dbReference>
<dbReference type="Proteomes" id="UP000621454">
    <property type="component" value="Unassembled WGS sequence"/>
</dbReference>
<dbReference type="PANTHER" id="PTHR43434:SF20">
    <property type="entry name" value="5'-NUCLEOTIDASE"/>
    <property type="match status" value="1"/>
</dbReference>
<gene>
    <name evidence="1" type="ORF">GCM10011489_03310</name>
</gene>
<accession>A0A916SUG8</accession>
<dbReference type="InterPro" id="IPR041492">
    <property type="entry name" value="HAD_2"/>
</dbReference>
<keyword evidence="2" id="KW-1185">Reference proteome</keyword>
<reference evidence="1" key="2">
    <citation type="submission" date="2020-09" db="EMBL/GenBank/DDBJ databases">
        <authorList>
            <person name="Sun Q."/>
            <person name="Zhou Y."/>
        </authorList>
    </citation>
    <scope>NUCLEOTIDE SEQUENCE</scope>
    <source>
        <strain evidence="1">CGMCC 1.12827</strain>
    </source>
</reference>
<dbReference type="GO" id="GO:0004713">
    <property type="term" value="F:protein tyrosine kinase activity"/>
    <property type="evidence" value="ECO:0007669"/>
    <property type="project" value="TreeGrafter"/>
</dbReference>
<dbReference type="SFLD" id="SFLDG01129">
    <property type="entry name" value="C1.5:_HAD__Beta-PGM__Phosphata"/>
    <property type="match status" value="1"/>
</dbReference>
<dbReference type="InterPro" id="IPR023214">
    <property type="entry name" value="HAD_sf"/>
</dbReference>
<dbReference type="Pfam" id="PF13419">
    <property type="entry name" value="HAD_2"/>
    <property type="match status" value="1"/>
</dbReference>
<dbReference type="Gene3D" id="1.10.150.240">
    <property type="entry name" value="Putative phosphatase, domain 2"/>
    <property type="match status" value="1"/>
</dbReference>
<evidence type="ECO:0000313" key="1">
    <source>
        <dbReference type="EMBL" id="GGB18533.1"/>
    </source>
</evidence>
<organism evidence="1 2">
    <name type="scientific">Gordonia jinhuaensis</name>
    <dbReference type="NCBI Taxonomy" id="1517702"/>
    <lineage>
        <taxon>Bacteria</taxon>
        <taxon>Bacillati</taxon>
        <taxon>Actinomycetota</taxon>
        <taxon>Actinomycetes</taxon>
        <taxon>Mycobacteriales</taxon>
        <taxon>Gordoniaceae</taxon>
        <taxon>Gordonia</taxon>
    </lineage>
</organism>
<dbReference type="SFLD" id="SFLDS00003">
    <property type="entry name" value="Haloacid_Dehalogenase"/>
    <property type="match status" value="1"/>
</dbReference>
<dbReference type="RefSeq" id="WP_188584853.1">
    <property type="nucleotide sequence ID" value="NZ_BMGC01000002.1"/>
</dbReference>
<sequence>MTDQPDPRPDPAAPSTVVLFDLDGTITDSFTGIVNSFRHALAAVGAPEPDPDVVRGIAGPPMLDTLHLVGLDEDTATAALSAYRARYTDTGWRENAVFDGMADLVGDLHAKGRRLAVATSKNEDTAQVILQHFGLAENFEVIAGSTPDGSRRAKADVIASALTRLGISTDPEDPDRDDVVMIGDRHHDVTGAAHFGIPTVFVKWGYSEPGESVGATWVVDSVEELRRLLGA</sequence>
<comment type="caution">
    <text evidence="1">The sequence shown here is derived from an EMBL/GenBank/DDBJ whole genome shotgun (WGS) entry which is preliminary data.</text>
</comment>
<dbReference type="InterPro" id="IPR036412">
    <property type="entry name" value="HAD-like_sf"/>
</dbReference>
<dbReference type="AlphaFoldDB" id="A0A916SUG8"/>
<protein>
    <submittedName>
        <fullName evidence="1">5'-nucleotidase</fullName>
    </submittedName>
</protein>
<dbReference type="PANTHER" id="PTHR43434">
    <property type="entry name" value="PHOSPHOGLYCOLATE PHOSPHATASE"/>
    <property type="match status" value="1"/>
</dbReference>
<dbReference type="InterPro" id="IPR023198">
    <property type="entry name" value="PGP-like_dom2"/>
</dbReference>
<dbReference type="SUPFAM" id="SSF56784">
    <property type="entry name" value="HAD-like"/>
    <property type="match status" value="1"/>
</dbReference>